<dbReference type="EMBL" id="LJIG01022789">
    <property type="protein sequence ID" value="KRT78710.1"/>
    <property type="molecule type" value="Genomic_DNA"/>
</dbReference>
<comment type="similarity">
    <text evidence="4">Belongs to the phospholipase D family. MitoPLD/Zucchini subfamily.</text>
</comment>
<dbReference type="Pfam" id="PF13091">
    <property type="entry name" value="PLDc_2"/>
    <property type="match status" value="1"/>
</dbReference>
<sequence length="139" mass="16199">TTWYKFIFITQENFGCLEHLRQEVSCGDKCSHNYLQTIKEHLHSAKVSISLCIYHITLDSIFEELTDAHSRNIIVRIITDREMNYHSASITEKLKKLGIPVKVQPDTQSFMHHKFFLIDENTDDKEVWFGSLNLTAQAL</sequence>
<dbReference type="InterPro" id="IPR001736">
    <property type="entry name" value="PLipase_D/transphosphatidylase"/>
</dbReference>
<dbReference type="PANTHER" id="PTHR43856">
    <property type="entry name" value="CARDIOLIPIN HYDROLASE"/>
    <property type="match status" value="1"/>
</dbReference>
<dbReference type="SUPFAM" id="SSF56024">
    <property type="entry name" value="Phospholipase D/nuclease"/>
    <property type="match status" value="1"/>
</dbReference>
<keyword evidence="2" id="KW-0442">Lipid degradation</keyword>
<feature type="domain" description="PLD phosphodiesterase" evidence="7">
    <location>
        <begin position="107"/>
        <end position="138"/>
    </location>
</feature>
<organism evidence="8 9">
    <name type="scientific">Oryctes borbonicus</name>
    <dbReference type="NCBI Taxonomy" id="1629725"/>
    <lineage>
        <taxon>Eukaryota</taxon>
        <taxon>Metazoa</taxon>
        <taxon>Ecdysozoa</taxon>
        <taxon>Arthropoda</taxon>
        <taxon>Hexapoda</taxon>
        <taxon>Insecta</taxon>
        <taxon>Pterygota</taxon>
        <taxon>Neoptera</taxon>
        <taxon>Endopterygota</taxon>
        <taxon>Coleoptera</taxon>
        <taxon>Polyphaga</taxon>
        <taxon>Scarabaeiformia</taxon>
        <taxon>Scarabaeidae</taxon>
        <taxon>Dynastinae</taxon>
        <taxon>Oryctes</taxon>
    </lineage>
</organism>
<comment type="caution">
    <text evidence="8">The sequence shown here is derived from an EMBL/GenBank/DDBJ whole genome shotgun (WGS) entry which is preliminary data.</text>
</comment>
<reference evidence="8 9" key="1">
    <citation type="submission" date="2015-09" db="EMBL/GenBank/DDBJ databases">
        <title>Draft genome of the scarab beetle Oryctes borbonicus.</title>
        <authorList>
            <person name="Meyer J.M."/>
            <person name="Markov G.V."/>
            <person name="Baskaran P."/>
            <person name="Herrmann M."/>
            <person name="Sommer R.J."/>
            <person name="Roedelsperger C."/>
        </authorList>
    </citation>
    <scope>NUCLEOTIDE SEQUENCE [LARGE SCALE GENOMIC DNA]</scope>
    <source>
        <strain evidence="8">OB123</strain>
        <tissue evidence="8">Whole animal</tissue>
    </source>
</reference>
<keyword evidence="9" id="KW-1185">Reference proteome</keyword>
<evidence type="ECO:0000259" key="7">
    <source>
        <dbReference type="PROSITE" id="PS50035"/>
    </source>
</evidence>
<feature type="non-terminal residue" evidence="8">
    <location>
        <position position="139"/>
    </location>
</feature>
<evidence type="ECO:0000256" key="1">
    <source>
        <dbReference type="ARBA" id="ARBA00022801"/>
    </source>
</evidence>
<evidence type="ECO:0000313" key="8">
    <source>
        <dbReference type="EMBL" id="KRT78710.1"/>
    </source>
</evidence>
<gene>
    <name evidence="8" type="ORF">AMK59_6403</name>
</gene>
<evidence type="ECO:0000256" key="3">
    <source>
        <dbReference type="ARBA" id="ARBA00023098"/>
    </source>
</evidence>
<name>A0A0T6AUI9_9SCAR</name>
<dbReference type="InterPro" id="IPR051406">
    <property type="entry name" value="PLD_domain"/>
</dbReference>
<feature type="non-terminal residue" evidence="8">
    <location>
        <position position="1"/>
    </location>
</feature>
<evidence type="ECO:0000256" key="2">
    <source>
        <dbReference type="ARBA" id="ARBA00022963"/>
    </source>
</evidence>
<dbReference type="PANTHER" id="PTHR43856:SF1">
    <property type="entry name" value="MITOCHONDRIAL CARDIOLIPIN HYDROLASE"/>
    <property type="match status" value="1"/>
</dbReference>
<evidence type="ECO:0000256" key="4">
    <source>
        <dbReference type="ARBA" id="ARBA00038012"/>
    </source>
</evidence>
<evidence type="ECO:0000256" key="6">
    <source>
        <dbReference type="ARBA" id="ARBA00043167"/>
    </source>
</evidence>
<keyword evidence="1" id="KW-0378">Hydrolase</keyword>
<dbReference type="OrthoDB" id="5205528at2759"/>
<dbReference type="GO" id="GO:0005739">
    <property type="term" value="C:mitochondrion"/>
    <property type="evidence" value="ECO:0007669"/>
    <property type="project" value="TreeGrafter"/>
</dbReference>
<dbReference type="GO" id="GO:0016891">
    <property type="term" value="F:RNA endonuclease activity producing 5'-phosphomonoesters, hydrolytic mechanism"/>
    <property type="evidence" value="ECO:0007669"/>
    <property type="project" value="TreeGrafter"/>
</dbReference>
<dbReference type="GO" id="GO:0034587">
    <property type="term" value="P:piRNA processing"/>
    <property type="evidence" value="ECO:0007669"/>
    <property type="project" value="TreeGrafter"/>
</dbReference>
<protein>
    <recommendedName>
        <fullName evidence="5">Mitochondrial cardiolipin hydrolase</fullName>
    </recommendedName>
    <alternativeName>
        <fullName evidence="6">Mitochondrial phospholipase</fullName>
    </alternativeName>
</protein>
<dbReference type="Proteomes" id="UP000051574">
    <property type="component" value="Unassembled WGS sequence"/>
</dbReference>
<dbReference type="AlphaFoldDB" id="A0A0T6AUI9"/>
<accession>A0A0T6AUI9</accession>
<dbReference type="PROSITE" id="PS50035">
    <property type="entry name" value="PLD"/>
    <property type="match status" value="1"/>
</dbReference>
<dbReference type="Gene3D" id="3.30.870.10">
    <property type="entry name" value="Endonuclease Chain A"/>
    <property type="match status" value="1"/>
</dbReference>
<dbReference type="InterPro" id="IPR025202">
    <property type="entry name" value="PLD-like_dom"/>
</dbReference>
<evidence type="ECO:0000313" key="9">
    <source>
        <dbReference type="Proteomes" id="UP000051574"/>
    </source>
</evidence>
<dbReference type="GO" id="GO:0016042">
    <property type="term" value="P:lipid catabolic process"/>
    <property type="evidence" value="ECO:0007669"/>
    <property type="project" value="UniProtKB-KW"/>
</dbReference>
<proteinExistence type="inferred from homology"/>
<keyword evidence="3" id="KW-0443">Lipid metabolism</keyword>
<evidence type="ECO:0000256" key="5">
    <source>
        <dbReference type="ARBA" id="ARBA00040549"/>
    </source>
</evidence>